<reference evidence="1" key="1">
    <citation type="journal article" date="2020" name="mSystems">
        <title>Genome- and Community-Level Interaction Insights into Carbon Utilization and Element Cycling Functions of Hydrothermarchaeota in Hydrothermal Sediment.</title>
        <authorList>
            <person name="Zhou Z."/>
            <person name="Liu Y."/>
            <person name="Xu W."/>
            <person name="Pan J."/>
            <person name="Luo Z.H."/>
            <person name="Li M."/>
        </authorList>
    </citation>
    <scope>NUCLEOTIDE SEQUENCE [LARGE SCALE GENOMIC DNA]</scope>
    <source>
        <strain evidence="1">SpSt-125</strain>
    </source>
</reference>
<dbReference type="Pfam" id="PF01894">
    <property type="entry name" value="YjbQ"/>
    <property type="match status" value="1"/>
</dbReference>
<dbReference type="EMBL" id="DSEU01000004">
    <property type="protein sequence ID" value="HEM66101.1"/>
    <property type="molecule type" value="Genomic_DNA"/>
</dbReference>
<sequence length="130" mass="14206">MSGLSLKIVRVFIESPGYTVIDLTESVRGVVVELKMDRGIVVVYTNEKGCSVTEIEYEPNLLADLEDLLKKLGCIETALCDVVLSRSIVIPVINGNLFLGQFKKVVLVDTSKKSGEKSLVMVLEGVFKGN</sequence>
<name>A0A7J2U009_9CREN</name>
<comment type="caution">
    <text evidence="1">The sequence shown here is derived from an EMBL/GenBank/DDBJ whole genome shotgun (WGS) entry which is preliminary data.</text>
</comment>
<proteinExistence type="predicted"/>
<accession>A0A7J2U009</accession>
<organism evidence="1">
    <name type="scientific">Ignisphaera aggregans</name>
    <dbReference type="NCBI Taxonomy" id="334771"/>
    <lineage>
        <taxon>Archaea</taxon>
        <taxon>Thermoproteota</taxon>
        <taxon>Thermoprotei</taxon>
        <taxon>Desulfurococcales</taxon>
        <taxon>Desulfurococcaceae</taxon>
        <taxon>Ignisphaera</taxon>
    </lineage>
</organism>
<evidence type="ECO:0000313" key="1">
    <source>
        <dbReference type="EMBL" id="HEM66101.1"/>
    </source>
</evidence>
<evidence type="ECO:0008006" key="2">
    <source>
        <dbReference type="Google" id="ProtNLM"/>
    </source>
</evidence>
<dbReference type="Gene3D" id="2.60.120.460">
    <property type="entry name" value="YjbQ-like"/>
    <property type="match status" value="1"/>
</dbReference>
<gene>
    <name evidence="1" type="ORF">ENO26_00750</name>
</gene>
<dbReference type="InterPro" id="IPR035917">
    <property type="entry name" value="YjbQ-like_sf"/>
</dbReference>
<dbReference type="SUPFAM" id="SSF111038">
    <property type="entry name" value="YjbQ-like"/>
    <property type="match status" value="1"/>
</dbReference>
<dbReference type="InterPro" id="IPR001602">
    <property type="entry name" value="UPF0047_YjbQ-like"/>
</dbReference>
<protein>
    <recommendedName>
        <fullName evidence="2">YjbQ family protein</fullName>
    </recommendedName>
</protein>
<dbReference type="AlphaFoldDB" id="A0A7J2U009"/>